<dbReference type="Proteomes" id="UP001529510">
    <property type="component" value="Unassembled WGS sequence"/>
</dbReference>
<dbReference type="InterPro" id="IPR057982">
    <property type="entry name" value="TPR_NAA35"/>
</dbReference>
<accession>A0ABD0QKT4</accession>
<protein>
    <recommendedName>
        <fullName evidence="1">N-alpha-acetyltransferase 35, NatC auxiliary subunit</fullName>
    </recommendedName>
    <alternativeName>
        <fullName evidence="2">Protein MAK10 homolog</fullName>
    </alternativeName>
</protein>
<reference evidence="4 5" key="1">
    <citation type="submission" date="2024-05" db="EMBL/GenBank/DDBJ databases">
        <title>Genome sequencing and assembly of Indian major carp, Cirrhinus mrigala (Hamilton, 1822).</title>
        <authorList>
            <person name="Mohindra V."/>
            <person name="Chowdhury L.M."/>
            <person name="Lal K."/>
            <person name="Jena J.K."/>
        </authorList>
    </citation>
    <scope>NUCLEOTIDE SEQUENCE [LARGE SCALE GENOMIC DNA]</scope>
    <source>
        <strain evidence="4">CM1030</strain>
        <tissue evidence="4">Blood</tissue>
    </source>
</reference>
<comment type="caution">
    <text evidence="4">The sequence shown here is derived from an EMBL/GenBank/DDBJ whole genome shotgun (WGS) entry which is preliminary data.</text>
</comment>
<evidence type="ECO:0000259" key="3">
    <source>
        <dbReference type="Pfam" id="PF25789"/>
    </source>
</evidence>
<dbReference type="AlphaFoldDB" id="A0ABD0QKT4"/>
<name>A0ABD0QKT4_CIRMR</name>
<dbReference type="EMBL" id="JAMKFB020000008">
    <property type="protein sequence ID" value="KAL0186318.1"/>
    <property type="molecule type" value="Genomic_DNA"/>
</dbReference>
<dbReference type="GO" id="GO:0005737">
    <property type="term" value="C:cytoplasm"/>
    <property type="evidence" value="ECO:0007669"/>
    <property type="project" value="UniProtKB-SubCell"/>
</dbReference>
<evidence type="ECO:0000256" key="1">
    <source>
        <dbReference type="ARBA" id="ARBA00013618"/>
    </source>
</evidence>
<sequence>KVDAALHGLLMKLEPQRQHLACLGTWILYHNLRIMIQYLLSGFELELYSMHEYYYIY</sequence>
<gene>
    <name evidence="4" type="ORF">M9458_017988</name>
</gene>
<evidence type="ECO:0000256" key="2">
    <source>
        <dbReference type="ARBA" id="ARBA00030494"/>
    </source>
</evidence>
<dbReference type="Pfam" id="PF25789">
    <property type="entry name" value="TPR_NAA35"/>
    <property type="match status" value="1"/>
</dbReference>
<keyword evidence="5" id="KW-1185">Reference proteome</keyword>
<evidence type="ECO:0000313" key="5">
    <source>
        <dbReference type="Proteomes" id="UP001529510"/>
    </source>
</evidence>
<organism evidence="4 5">
    <name type="scientific">Cirrhinus mrigala</name>
    <name type="common">Mrigala</name>
    <dbReference type="NCBI Taxonomy" id="683832"/>
    <lineage>
        <taxon>Eukaryota</taxon>
        <taxon>Metazoa</taxon>
        <taxon>Chordata</taxon>
        <taxon>Craniata</taxon>
        <taxon>Vertebrata</taxon>
        <taxon>Euteleostomi</taxon>
        <taxon>Actinopterygii</taxon>
        <taxon>Neopterygii</taxon>
        <taxon>Teleostei</taxon>
        <taxon>Ostariophysi</taxon>
        <taxon>Cypriniformes</taxon>
        <taxon>Cyprinidae</taxon>
        <taxon>Labeoninae</taxon>
        <taxon>Labeonini</taxon>
        <taxon>Cirrhinus</taxon>
    </lineage>
</organism>
<feature type="non-terminal residue" evidence="4">
    <location>
        <position position="57"/>
    </location>
</feature>
<evidence type="ECO:0000313" key="4">
    <source>
        <dbReference type="EMBL" id="KAL0186318.1"/>
    </source>
</evidence>
<dbReference type="InterPro" id="IPR007244">
    <property type="entry name" value="Naa35_N"/>
</dbReference>
<feature type="domain" description="NAA35-like TPR repeats" evidence="3">
    <location>
        <begin position="1"/>
        <end position="57"/>
    </location>
</feature>
<dbReference type="PANTHER" id="PTHR21373:SF0">
    <property type="entry name" value="N-ALPHA-ACETYLTRANSFERASE 35, NATC AUXILIARY SUBUNIT"/>
    <property type="match status" value="1"/>
</dbReference>
<dbReference type="PANTHER" id="PTHR21373">
    <property type="entry name" value="GLUCOSE REPRESSIBLE PROTEIN MAK10"/>
    <property type="match status" value="1"/>
</dbReference>
<proteinExistence type="predicted"/>
<feature type="non-terminal residue" evidence="4">
    <location>
        <position position="1"/>
    </location>
</feature>